<evidence type="ECO:0000313" key="1">
    <source>
        <dbReference type="EMBL" id="OEG23503.1"/>
    </source>
</evidence>
<dbReference type="Proteomes" id="UP000094469">
    <property type="component" value="Unassembled WGS sequence"/>
</dbReference>
<gene>
    <name evidence="1" type="ORF">BCR24_10720</name>
</gene>
<name>A0A1E5HEZ3_9ENTE</name>
<accession>A0A1E5HEZ3</accession>
<dbReference type="AlphaFoldDB" id="A0A1E5HEZ3"/>
<evidence type="ECO:0000313" key="2">
    <source>
        <dbReference type="Proteomes" id="UP000094469"/>
    </source>
</evidence>
<reference evidence="2" key="1">
    <citation type="submission" date="2016-09" db="EMBL/GenBank/DDBJ databases">
        <authorList>
            <person name="Gulvik C.A."/>
        </authorList>
    </citation>
    <scope>NUCLEOTIDE SEQUENCE [LARGE SCALE GENOMIC DNA]</scope>
    <source>
        <strain evidence="2">LMG 26676</strain>
    </source>
</reference>
<sequence length="80" mass="9401">MDSKYSGYRDRNGKPLNDGDSVLIEFFEKGYWTKYNIVKIVVTEDDVLVTDYTDYWFAPAPTPITTFMRAHSFRFTKSDQ</sequence>
<dbReference type="STRING" id="1131292.BCR24_10720"/>
<dbReference type="EMBL" id="MIKC01000003">
    <property type="protein sequence ID" value="OEG23503.1"/>
    <property type="molecule type" value="Genomic_DNA"/>
</dbReference>
<keyword evidence="2" id="KW-1185">Reference proteome</keyword>
<protein>
    <submittedName>
        <fullName evidence="1">Uncharacterized protein</fullName>
    </submittedName>
</protein>
<dbReference type="RefSeq" id="WP_069638978.1">
    <property type="nucleotide sequence ID" value="NZ_JAFBEZ010000010.1"/>
</dbReference>
<organism evidence="1 2">
    <name type="scientific">Enterococcus ureilyticus</name>
    <dbReference type="NCBI Taxonomy" id="1131292"/>
    <lineage>
        <taxon>Bacteria</taxon>
        <taxon>Bacillati</taxon>
        <taxon>Bacillota</taxon>
        <taxon>Bacilli</taxon>
        <taxon>Lactobacillales</taxon>
        <taxon>Enterococcaceae</taxon>
        <taxon>Enterococcus</taxon>
    </lineage>
</organism>
<comment type="caution">
    <text evidence="1">The sequence shown here is derived from an EMBL/GenBank/DDBJ whole genome shotgun (WGS) entry which is preliminary data.</text>
</comment>
<proteinExistence type="predicted"/>
<dbReference type="OrthoDB" id="9910315at2"/>